<evidence type="ECO:0000256" key="2">
    <source>
        <dbReference type="SAM" id="MobiDB-lite"/>
    </source>
</evidence>
<dbReference type="PROSITE" id="PS50118">
    <property type="entry name" value="HMG_BOX_2"/>
    <property type="match status" value="1"/>
</dbReference>
<accession>A0ABQ6MVV7</accession>
<name>A0ABQ6MVV7_9STRA</name>
<feature type="region of interest" description="Disordered" evidence="2">
    <location>
        <begin position="87"/>
        <end position="173"/>
    </location>
</feature>
<dbReference type="Gene3D" id="1.10.30.10">
    <property type="entry name" value="High mobility group box domain"/>
    <property type="match status" value="1"/>
</dbReference>
<keyword evidence="5" id="KW-1185">Reference proteome</keyword>
<dbReference type="PANTHER" id="PTHR10799">
    <property type="entry name" value="SNF2/RAD54 HELICASE FAMILY"/>
    <property type="match status" value="1"/>
</dbReference>
<feature type="DNA-binding region" description="HMG box" evidence="1">
    <location>
        <begin position="26"/>
        <end position="99"/>
    </location>
</feature>
<dbReference type="InterPro" id="IPR009071">
    <property type="entry name" value="HMG_box_dom"/>
</dbReference>
<evidence type="ECO:0000313" key="4">
    <source>
        <dbReference type="EMBL" id="GMI34531.1"/>
    </source>
</evidence>
<feature type="compositionally biased region" description="Polar residues" evidence="2">
    <location>
        <begin position="265"/>
        <end position="277"/>
    </location>
</feature>
<feature type="compositionally biased region" description="Basic and acidic residues" evidence="2">
    <location>
        <begin position="116"/>
        <end position="173"/>
    </location>
</feature>
<reference evidence="4 5" key="1">
    <citation type="journal article" date="2023" name="Commun. Biol.">
        <title>Genome analysis of Parmales, the sister group of diatoms, reveals the evolutionary specialization of diatoms from phago-mixotrophs to photoautotrophs.</title>
        <authorList>
            <person name="Ban H."/>
            <person name="Sato S."/>
            <person name="Yoshikawa S."/>
            <person name="Yamada K."/>
            <person name="Nakamura Y."/>
            <person name="Ichinomiya M."/>
            <person name="Sato N."/>
            <person name="Blanc-Mathieu R."/>
            <person name="Endo H."/>
            <person name="Kuwata A."/>
            <person name="Ogata H."/>
        </authorList>
    </citation>
    <scope>NUCLEOTIDE SEQUENCE [LARGE SCALE GENOMIC DNA]</scope>
</reference>
<dbReference type="InterPro" id="IPR036910">
    <property type="entry name" value="HMG_box_dom_sf"/>
</dbReference>
<feature type="compositionally biased region" description="Acidic residues" evidence="2">
    <location>
        <begin position="250"/>
        <end position="260"/>
    </location>
</feature>
<sequence>MAPPKEDRSGWVAVESEFSGTAALAVAPAVSAYSFFQKLETSSIKASLPPGSDFGAVASAVSGAWRGLAAGPGEHGRGRYERLAAEDRERHARECGARDEQMEAESERRRNLLRGEVAEGERRGAAGRQAEEYERRERERREREARQGPRTVSREVQEGRDRAREEKAKKAKEVDANLERLRVERSAQAKKRLDYLMAQSDIFSHFGKVKTDEAEDGRGNKAQGGGSPSKRSRALTPTPAAGDAGGEEGGGGEDGLEDEGGGGTANTFLTKQPSTIAGGNPELGMRAYQLEGLNWMIKLQEHGVNGILADEHLPRTR</sequence>
<dbReference type="Gene3D" id="3.40.50.10810">
    <property type="entry name" value="Tandem AAA-ATPase domain"/>
    <property type="match status" value="1"/>
</dbReference>
<feature type="compositionally biased region" description="Basic and acidic residues" evidence="2">
    <location>
        <begin position="209"/>
        <end position="219"/>
    </location>
</feature>
<protein>
    <recommendedName>
        <fullName evidence="3">HMG box domain-containing protein</fullName>
    </recommendedName>
</protein>
<dbReference type="Proteomes" id="UP001165060">
    <property type="component" value="Unassembled WGS sequence"/>
</dbReference>
<organism evidence="4 5">
    <name type="scientific">Tetraparma gracilis</name>
    <dbReference type="NCBI Taxonomy" id="2962635"/>
    <lineage>
        <taxon>Eukaryota</taxon>
        <taxon>Sar</taxon>
        <taxon>Stramenopiles</taxon>
        <taxon>Ochrophyta</taxon>
        <taxon>Bolidophyceae</taxon>
        <taxon>Parmales</taxon>
        <taxon>Triparmaceae</taxon>
        <taxon>Tetraparma</taxon>
    </lineage>
</organism>
<dbReference type="InterPro" id="IPR038718">
    <property type="entry name" value="SNF2-like_sf"/>
</dbReference>
<keyword evidence="1" id="KW-0238">DNA-binding</keyword>
<keyword evidence="1" id="KW-0539">Nucleus</keyword>
<feature type="domain" description="HMG box" evidence="3">
    <location>
        <begin position="26"/>
        <end position="99"/>
    </location>
</feature>
<dbReference type="EMBL" id="BRYB01003317">
    <property type="protein sequence ID" value="GMI34531.1"/>
    <property type="molecule type" value="Genomic_DNA"/>
</dbReference>
<feature type="region of interest" description="Disordered" evidence="2">
    <location>
        <begin position="209"/>
        <end position="282"/>
    </location>
</feature>
<feature type="compositionally biased region" description="Basic and acidic residues" evidence="2">
    <location>
        <begin position="87"/>
        <end position="110"/>
    </location>
</feature>
<comment type="caution">
    <text evidence="4">The sequence shown here is derived from an EMBL/GenBank/DDBJ whole genome shotgun (WGS) entry which is preliminary data.</text>
</comment>
<proteinExistence type="predicted"/>
<gene>
    <name evidence="4" type="ORF">TeGR_g13179</name>
</gene>
<evidence type="ECO:0000313" key="5">
    <source>
        <dbReference type="Proteomes" id="UP001165060"/>
    </source>
</evidence>
<evidence type="ECO:0000256" key="1">
    <source>
        <dbReference type="PROSITE-ProRule" id="PRU00267"/>
    </source>
</evidence>
<evidence type="ECO:0000259" key="3">
    <source>
        <dbReference type="PROSITE" id="PS50118"/>
    </source>
</evidence>